<dbReference type="EMBL" id="CAQQ02035243">
    <property type="status" value="NOT_ANNOTATED_CDS"/>
    <property type="molecule type" value="Genomic_DNA"/>
</dbReference>
<name>T1GGI4_MEGSC</name>
<dbReference type="HOGENOM" id="CLU_1210994_0_0_1"/>
<feature type="region of interest" description="Disordered" evidence="4">
    <location>
        <begin position="154"/>
        <end position="229"/>
    </location>
</feature>
<protein>
    <submittedName>
        <fullName evidence="5">Uncharacterized protein</fullName>
    </submittedName>
</protein>
<dbReference type="EMBL" id="CAQQ02035237">
    <property type="status" value="NOT_ANNOTATED_CDS"/>
    <property type="molecule type" value="Genomic_DNA"/>
</dbReference>
<keyword evidence="3" id="KW-0677">Repeat</keyword>
<reference evidence="6" key="1">
    <citation type="submission" date="2013-02" db="EMBL/GenBank/DDBJ databases">
        <authorList>
            <person name="Hughes D."/>
        </authorList>
    </citation>
    <scope>NUCLEOTIDE SEQUENCE</scope>
    <source>
        <strain>Durham</strain>
        <strain evidence="6">NC isolate 2 -- Noor lab</strain>
    </source>
</reference>
<dbReference type="EMBL" id="CAQQ02035242">
    <property type="status" value="NOT_ANNOTATED_CDS"/>
    <property type="molecule type" value="Genomic_DNA"/>
</dbReference>
<dbReference type="EMBL" id="CAQQ02035239">
    <property type="status" value="NOT_ANNOTATED_CDS"/>
    <property type="molecule type" value="Genomic_DNA"/>
</dbReference>
<dbReference type="GO" id="GO:0030127">
    <property type="term" value="C:COPII vesicle coat"/>
    <property type="evidence" value="ECO:0007669"/>
    <property type="project" value="TreeGrafter"/>
</dbReference>
<dbReference type="EMBL" id="CAQQ02035238">
    <property type="status" value="NOT_ANNOTATED_CDS"/>
    <property type="molecule type" value="Genomic_DNA"/>
</dbReference>
<dbReference type="EMBL" id="CAQQ02035241">
    <property type="status" value="NOT_ANNOTATED_CDS"/>
    <property type="molecule type" value="Genomic_DNA"/>
</dbReference>
<dbReference type="Gene3D" id="1.25.40.1030">
    <property type="match status" value="1"/>
</dbReference>
<dbReference type="EMBL" id="CAQQ02035240">
    <property type="status" value="NOT_ANNOTATED_CDS"/>
    <property type="molecule type" value="Genomic_DNA"/>
</dbReference>
<proteinExistence type="predicted"/>
<reference evidence="5" key="2">
    <citation type="submission" date="2015-06" db="UniProtKB">
        <authorList>
            <consortium name="EnsemblMetazoa"/>
        </authorList>
    </citation>
    <scope>IDENTIFICATION</scope>
</reference>
<feature type="compositionally biased region" description="Pro residues" evidence="4">
    <location>
        <begin position="156"/>
        <end position="174"/>
    </location>
</feature>
<dbReference type="STRING" id="36166.T1GGI4"/>
<keyword evidence="1" id="KW-0813">Transport</keyword>
<dbReference type="PANTHER" id="PTHR13923:SF11">
    <property type="entry name" value="SECRETORY 31, ISOFORM D"/>
    <property type="match status" value="1"/>
</dbReference>
<dbReference type="Proteomes" id="UP000015102">
    <property type="component" value="Unassembled WGS sequence"/>
</dbReference>
<sequence>MLLRKSLEKRGNNVNPSGRLAEFLSEYAGLLAAQGALDTALEYIGPTDDSQLEDLRERLYYALGHKSQQQATNKPIIFTSPPYDQIMPPYGQQPVVQQPSPMQFNPSNFNTNALNVPTSAPYQQPMMGQPQAQPFMTTVLWNNYMPGVPPIEITPLTPPPQQMKRNPTPPPGWNDPPALMSTRNQKKNETLPPPTSATPITHPLFGVDPNQNQNGYYDPNQQYQKQCPV</sequence>
<keyword evidence="2" id="KW-0853">WD repeat</keyword>
<evidence type="ECO:0000256" key="1">
    <source>
        <dbReference type="ARBA" id="ARBA00022448"/>
    </source>
</evidence>
<organism evidence="5 6">
    <name type="scientific">Megaselia scalaris</name>
    <name type="common">Humpbacked fly</name>
    <name type="synonym">Phora scalaris</name>
    <dbReference type="NCBI Taxonomy" id="36166"/>
    <lineage>
        <taxon>Eukaryota</taxon>
        <taxon>Metazoa</taxon>
        <taxon>Ecdysozoa</taxon>
        <taxon>Arthropoda</taxon>
        <taxon>Hexapoda</taxon>
        <taxon>Insecta</taxon>
        <taxon>Pterygota</taxon>
        <taxon>Neoptera</taxon>
        <taxon>Endopterygota</taxon>
        <taxon>Diptera</taxon>
        <taxon>Brachycera</taxon>
        <taxon>Muscomorpha</taxon>
        <taxon>Platypezoidea</taxon>
        <taxon>Phoridae</taxon>
        <taxon>Megaseliini</taxon>
        <taxon>Megaselia</taxon>
    </lineage>
</organism>
<dbReference type="GO" id="GO:0007029">
    <property type="term" value="P:endoplasmic reticulum organization"/>
    <property type="evidence" value="ECO:0007669"/>
    <property type="project" value="TreeGrafter"/>
</dbReference>
<dbReference type="GO" id="GO:0005198">
    <property type="term" value="F:structural molecule activity"/>
    <property type="evidence" value="ECO:0007669"/>
    <property type="project" value="TreeGrafter"/>
</dbReference>
<dbReference type="AlphaFoldDB" id="T1GGI4"/>
<evidence type="ECO:0000256" key="4">
    <source>
        <dbReference type="SAM" id="MobiDB-lite"/>
    </source>
</evidence>
<evidence type="ECO:0000313" key="5">
    <source>
        <dbReference type="EnsemblMetazoa" id="MESCA002504-PA"/>
    </source>
</evidence>
<feature type="compositionally biased region" description="Polar residues" evidence="4">
    <location>
        <begin position="209"/>
        <end position="229"/>
    </location>
</feature>
<dbReference type="InterPro" id="IPR040251">
    <property type="entry name" value="SEC31-like"/>
</dbReference>
<evidence type="ECO:0000256" key="2">
    <source>
        <dbReference type="ARBA" id="ARBA00022574"/>
    </source>
</evidence>
<keyword evidence="6" id="KW-1185">Reference proteome</keyword>
<evidence type="ECO:0000256" key="3">
    <source>
        <dbReference type="ARBA" id="ARBA00022737"/>
    </source>
</evidence>
<evidence type="ECO:0000313" key="6">
    <source>
        <dbReference type="Proteomes" id="UP000015102"/>
    </source>
</evidence>
<dbReference type="EnsemblMetazoa" id="MESCA002504-RA">
    <property type="protein sequence ID" value="MESCA002504-PA"/>
    <property type="gene ID" value="MESCA002504"/>
</dbReference>
<dbReference type="GO" id="GO:0090110">
    <property type="term" value="P:COPII-coated vesicle cargo loading"/>
    <property type="evidence" value="ECO:0007669"/>
    <property type="project" value="TreeGrafter"/>
</dbReference>
<accession>T1GGI4</accession>
<dbReference type="PANTHER" id="PTHR13923">
    <property type="entry name" value="SEC31-RELATED PROTEIN"/>
    <property type="match status" value="1"/>
</dbReference>
<dbReference type="GO" id="GO:0070971">
    <property type="term" value="C:endoplasmic reticulum exit site"/>
    <property type="evidence" value="ECO:0007669"/>
    <property type="project" value="TreeGrafter"/>
</dbReference>